<dbReference type="PANTHER" id="PTHR11733:SF237">
    <property type="entry name" value="NEPRILYSIN-LIKE 4"/>
    <property type="match status" value="1"/>
</dbReference>
<evidence type="ECO:0000313" key="4">
    <source>
        <dbReference type="WBParaSite" id="SVE_0074800.1"/>
    </source>
</evidence>
<evidence type="ECO:0000256" key="1">
    <source>
        <dbReference type="SAM" id="SignalP"/>
    </source>
</evidence>
<dbReference type="InterPro" id="IPR024079">
    <property type="entry name" value="MetalloPept_cat_dom_sf"/>
</dbReference>
<feature type="signal peptide" evidence="1">
    <location>
        <begin position="1"/>
        <end position="19"/>
    </location>
</feature>
<dbReference type="PANTHER" id="PTHR11733">
    <property type="entry name" value="ZINC METALLOPROTEASE FAMILY M13 NEPRILYSIN-RELATED"/>
    <property type="match status" value="1"/>
</dbReference>
<dbReference type="AlphaFoldDB" id="A0A0K0EW49"/>
<name>A0A0K0EW49_STRVS</name>
<dbReference type="InterPro" id="IPR000718">
    <property type="entry name" value="Peptidase_M13"/>
</dbReference>
<organism evidence="3 4">
    <name type="scientific">Strongyloides venezuelensis</name>
    <name type="common">Threadworm</name>
    <dbReference type="NCBI Taxonomy" id="75913"/>
    <lineage>
        <taxon>Eukaryota</taxon>
        <taxon>Metazoa</taxon>
        <taxon>Ecdysozoa</taxon>
        <taxon>Nematoda</taxon>
        <taxon>Chromadorea</taxon>
        <taxon>Rhabditida</taxon>
        <taxon>Tylenchina</taxon>
        <taxon>Panagrolaimomorpha</taxon>
        <taxon>Strongyloidoidea</taxon>
        <taxon>Strongyloididae</taxon>
        <taxon>Strongyloides</taxon>
    </lineage>
</organism>
<dbReference type="GO" id="GO:0016485">
    <property type="term" value="P:protein processing"/>
    <property type="evidence" value="ECO:0007669"/>
    <property type="project" value="TreeGrafter"/>
</dbReference>
<dbReference type="PRINTS" id="PR00786">
    <property type="entry name" value="NEPRILYSIN"/>
</dbReference>
<accession>A0A0K0EW49</accession>
<keyword evidence="1" id="KW-0732">Signal</keyword>
<proteinExistence type="predicted"/>
<dbReference type="InterPro" id="IPR018497">
    <property type="entry name" value="Peptidase_M13_C"/>
</dbReference>
<dbReference type="GO" id="GO:0004222">
    <property type="term" value="F:metalloendopeptidase activity"/>
    <property type="evidence" value="ECO:0007669"/>
    <property type="project" value="InterPro"/>
</dbReference>
<dbReference type="WBParaSite" id="SVE_0074800.1">
    <property type="protein sequence ID" value="SVE_0074800.1"/>
    <property type="gene ID" value="SVE_0074800"/>
</dbReference>
<evidence type="ECO:0000259" key="2">
    <source>
        <dbReference type="Pfam" id="PF01431"/>
    </source>
</evidence>
<reference evidence="4" key="2">
    <citation type="submission" date="2015-08" db="UniProtKB">
        <authorList>
            <consortium name="WormBaseParasite"/>
        </authorList>
    </citation>
    <scope>IDENTIFICATION</scope>
</reference>
<feature type="domain" description="Peptidase M13 C-terminal" evidence="2">
    <location>
        <begin position="264"/>
        <end position="470"/>
    </location>
</feature>
<dbReference type="SUPFAM" id="SSF55486">
    <property type="entry name" value="Metalloproteases ('zincins'), catalytic domain"/>
    <property type="match status" value="2"/>
</dbReference>
<reference evidence="3" key="1">
    <citation type="submission" date="2014-07" db="EMBL/GenBank/DDBJ databases">
        <authorList>
            <person name="Martin A.A"/>
            <person name="De Silva N."/>
        </authorList>
    </citation>
    <scope>NUCLEOTIDE SEQUENCE</scope>
</reference>
<sequence>MNGFILILYTYALFSVSQGLDIYEGIDKAPQSLLEYLDDKINPCDNLYKFSCGHWIKNQERIYGNDKDIIMNSSIIKFNTFVKEFEEGKLNDQSKAINSIYNLRRRCNELPAAEIAKCQSDIFEFGKYALGVVFINNIRTRSRESGALKKLDDMVARIKEEFRLLIDEKKDILSQGAINYLLFKLDRMLLKQNNYFDKDFYLVAMHRSYDGFLKKFESKSIQYILDYISNMDNETFFETYFYLYYGKELKSNKNYLSQYVYTYSYYNAEDNIFTINQDSLNEPSFSIYYPMSLNYGYLGAIVGNEIAHAFDGENYHHTFEINEKINFNITQKSVNNFEEKVKCFVEQYGMQKESLTNIKKNDILTLNEIIADNGGLKVAHRAYMKWLQSNGGKDRHVIGFDDFTNEQLFFIGYGRKLCEYRSKDNLEKQIKTGKHTPAEIRTNVALSNYKPFLDAFKCPANGKMNPKEKCG</sequence>
<dbReference type="InterPro" id="IPR042089">
    <property type="entry name" value="Peptidase_M13_dom_2"/>
</dbReference>
<protein>
    <submittedName>
        <fullName evidence="4">Phosphate-regulating neutral endopeptidase (inferred by orthology to a human protein)</fullName>
    </submittedName>
</protein>
<dbReference type="Pfam" id="PF01431">
    <property type="entry name" value="Peptidase_M13"/>
    <property type="match status" value="1"/>
</dbReference>
<dbReference type="Gene3D" id="1.10.1380.10">
    <property type="entry name" value="Neutral endopeptidase , domain2"/>
    <property type="match status" value="1"/>
</dbReference>
<keyword evidence="3" id="KW-1185">Reference proteome</keyword>
<dbReference type="Proteomes" id="UP000035680">
    <property type="component" value="Unassembled WGS sequence"/>
</dbReference>
<feature type="chain" id="PRO_5005328911" evidence="1">
    <location>
        <begin position="20"/>
        <end position="471"/>
    </location>
</feature>
<evidence type="ECO:0000313" key="3">
    <source>
        <dbReference type="Proteomes" id="UP000035680"/>
    </source>
</evidence>
<dbReference type="PROSITE" id="PS51885">
    <property type="entry name" value="NEPRILYSIN"/>
    <property type="match status" value="1"/>
</dbReference>
<dbReference type="GO" id="GO:0005886">
    <property type="term" value="C:plasma membrane"/>
    <property type="evidence" value="ECO:0007669"/>
    <property type="project" value="TreeGrafter"/>
</dbReference>
<dbReference type="Gene3D" id="3.40.390.10">
    <property type="entry name" value="Collagenase (Catalytic Domain)"/>
    <property type="match status" value="2"/>
</dbReference>